<keyword evidence="3" id="KW-1185">Reference proteome</keyword>
<proteinExistence type="predicted"/>
<dbReference type="STRING" id="1582439.NPIRD3C_0442"/>
<sequence>MKYNYKKLAVKKKTTKRKTTTKKKAAPKKKSTKSKAKKPAFGGYAISFAGRKETAEQIFGKKPIAPSEMTKKIWAFVKSKSLSNR</sequence>
<evidence type="ECO:0000313" key="2">
    <source>
        <dbReference type="EMBL" id="AJM91658.1"/>
    </source>
</evidence>
<reference evidence="2 3" key="2">
    <citation type="journal article" date="2016" name="ISME J.">
        <title>Physiological and genomic characterization of two novel marine thaumarchaeal strains indicates niche differentiation.</title>
        <authorList>
            <person name="Bayer B."/>
            <person name="Vojvoda J."/>
            <person name="Offre P."/>
            <person name="Alves R.J."/>
            <person name="Elisabeth N.H."/>
            <person name="Garcia J.A."/>
            <person name="Volland J.M."/>
            <person name="Srivastava A."/>
            <person name="Schleper C."/>
            <person name="Herndl G.J."/>
        </authorList>
    </citation>
    <scope>NUCLEOTIDE SEQUENCE [LARGE SCALE GENOMIC DNA]</scope>
    <source>
        <strain evidence="2 3">D3C</strain>
    </source>
</reference>
<dbReference type="EMBL" id="CP010868">
    <property type="protein sequence ID" value="AJM91658.1"/>
    <property type="molecule type" value="Genomic_DNA"/>
</dbReference>
<feature type="region of interest" description="Disordered" evidence="1">
    <location>
        <begin position="11"/>
        <end position="38"/>
    </location>
</feature>
<accession>A0A0C5BPM2</accession>
<dbReference type="PATRIC" id="fig|1582439.9.peg.444"/>
<evidence type="ECO:0000256" key="1">
    <source>
        <dbReference type="SAM" id="MobiDB-lite"/>
    </source>
</evidence>
<reference evidence="3" key="1">
    <citation type="submission" date="2015-02" db="EMBL/GenBank/DDBJ databases">
        <title>Characterization of two novel Thaumarchaeota isolated from the Northern Adriatic Sea.</title>
        <authorList>
            <person name="Bayer B."/>
            <person name="Vojvoda J."/>
            <person name="Offre P."/>
            <person name="Srivastava A."/>
            <person name="Elisabeth N."/>
            <person name="Garcia J.A.L."/>
            <person name="Schleper C."/>
            <person name="Herndl G.J."/>
        </authorList>
    </citation>
    <scope>NUCLEOTIDE SEQUENCE [LARGE SCALE GENOMIC DNA]</scope>
    <source>
        <strain evidence="3">D3C</strain>
    </source>
</reference>
<dbReference type="KEGG" id="nid:NPIRD3C_0442"/>
<protein>
    <submittedName>
        <fullName evidence="2">DNA topoisomerase I-fused to SWI domain</fullName>
    </submittedName>
</protein>
<gene>
    <name evidence="2" type="ORF">NPIRD3C_0442</name>
</gene>
<dbReference type="HOGENOM" id="CLU_2519885_0_0_2"/>
<organism evidence="2 3">
    <name type="scientific">Nitrosopumilus piranensis</name>
    <dbReference type="NCBI Taxonomy" id="1582439"/>
    <lineage>
        <taxon>Archaea</taxon>
        <taxon>Nitrososphaerota</taxon>
        <taxon>Nitrososphaeria</taxon>
        <taxon>Nitrosopumilales</taxon>
        <taxon>Nitrosopumilaceae</taxon>
        <taxon>Nitrosopumilus</taxon>
    </lineage>
</organism>
<dbReference type="AlphaFoldDB" id="A0A0C5BPM2"/>
<dbReference type="GO" id="GO:0016853">
    <property type="term" value="F:isomerase activity"/>
    <property type="evidence" value="ECO:0007669"/>
    <property type="project" value="UniProtKB-KW"/>
</dbReference>
<name>A0A0C5BPM2_9ARCH</name>
<keyword evidence="2" id="KW-0413">Isomerase</keyword>
<reference evidence="2 3" key="3">
    <citation type="journal article" date="2019" name="Int. J. Syst. Evol. Microbiol.">
        <title>Nitrosopumilus adriaticus sp. nov. and Nitrosopumilus piranensis sp. nov., two ammonia-oxidizing archaea from the Adriatic Sea and members of the class Nitrososphaeria.</title>
        <authorList>
            <person name="Bayer B."/>
            <person name="Vojvoda J."/>
            <person name="Reinthaler T."/>
            <person name="Reyes C."/>
            <person name="Pinto M."/>
            <person name="Herndl G.J."/>
        </authorList>
    </citation>
    <scope>NUCLEOTIDE SEQUENCE [LARGE SCALE GENOMIC DNA]</scope>
    <source>
        <strain evidence="2 3">D3C</strain>
    </source>
</reference>
<dbReference type="Proteomes" id="UP000032027">
    <property type="component" value="Chromosome"/>
</dbReference>
<evidence type="ECO:0000313" key="3">
    <source>
        <dbReference type="Proteomes" id="UP000032027"/>
    </source>
</evidence>